<accession>A0A173MQ72</accession>
<dbReference type="PROSITE" id="PS52016">
    <property type="entry name" value="TONB_DEPENDENT_REC_3"/>
    <property type="match status" value="1"/>
</dbReference>
<dbReference type="InterPro" id="IPR036942">
    <property type="entry name" value="Beta-barrel_TonB_sf"/>
</dbReference>
<protein>
    <submittedName>
        <fullName evidence="10">TonB-linked outer membrane protein, SusC/RagA family</fullName>
    </submittedName>
</protein>
<evidence type="ECO:0000259" key="9">
    <source>
        <dbReference type="Pfam" id="PF07715"/>
    </source>
</evidence>
<comment type="subcellular location">
    <subcellularLocation>
        <location evidence="1 7">Cell outer membrane</location>
        <topology evidence="1 7">Multi-pass membrane protein</topology>
    </subcellularLocation>
</comment>
<proteinExistence type="inferred from homology"/>
<dbReference type="SUPFAM" id="SSF49464">
    <property type="entry name" value="Carboxypeptidase regulatory domain-like"/>
    <property type="match status" value="1"/>
</dbReference>
<feature type="domain" description="TonB-dependent receptor plug" evidence="9">
    <location>
        <begin position="119"/>
        <end position="245"/>
    </location>
</feature>
<keyword evidence="3 7" id="KW-1134">Transmembrane beta strand</keyword>
<dbReference type="RefSeq" id="WP_076376092.1">
    <property type="nucleotide sequence ID" value="NZ_AP017422.1"/>
</dbReference>
<keyword evidence="5 7" id="KW-0472">Membrane</keyword>
<dbReference type="Gene3D" id="2.170.130.10">
    <property type="entry name" value="TonB-dependent receptor, plug domain"/>
    <property type="match status" value="1"/>
</dbReference>
<dbReference type="AlphaFoldDB" id="A0A173MQ72"/>
<dbReference type="GO" id="GO:0009279">
    <property type="term" value="C:cell outer membrane"/>
    <property type="evidence" value="ECO:0007669"/>
    <property type="project" value="UniProtKB-SubCell"/>
</dbReference>
<organism evidence="10 11">
    <name type="scientific">Filimonas lacunae</name>
    <dbReference type="NCBI Taxonomy" id="477680"/>
    <lineage>
        <taxon>Bacteria</taxon>
        <taxon>Pseudomonadati</taxon>
        <taxon>Bacteroidota</taxon>
        <taxon>Chitinophagia</taxon>
        <taxon>Chitinophagales</taxon>
        <taxon>Chitinophagaceae</taxon>
        <taxon>Filimonas</taxon>
    </lineage>
</organism>
<evidence type="ECO:0000256" key="6">
    <source>
        <dbReference type="ARBA" id="ARBA00023237"/>
    </source>
</evidence>
<dbReference type="InterPro" id="IPR023997">
    <property type="entry name" value="TonB-dep_OMP_SusC/RagA_CS"/>
</dbReference>
<comment type="similarity">
    <text evidence="7">Belongs to the TonB-dependent receptor family.</text>
</comment>
<evidence type="ECO:0000313" key="11">
    <source>
        <dbReference type="Proteomes" id="UP000186917"/>
    </source>
</evidence>
<evidence type="ECO:0000256" key="2">
    <source>
        <dbReference type="ARBA" id="ARBA00022448"/>
    </source>
</evidence>
<dbReference type="InterPro" id="IPR037066">
    <property type="entry name" value="Plug_dom_sf"/>
</dbReference>
<sequence length="1066" mass="116505">MRKEIRCKLLTLFLCVTCVVQASYAQEKIITGTVKDEKGTPLPTATINVPGRKSVISDENGIFRIAVPDTSKVLIVTYVGLKPVEVQIKGQSVLSIVLTGAEVKLEDVVVIGYGTAKRTNVTSSISSVSEKDIKNLPVAGVDQAIQGKVAGVTVSSNSGQPGGGVSVRVRGITSVNGNDPLYVIDGVNFIGGTSSSTAQDVLGGSAGQTGQSVLATLNPADIEKIDILKDASAQAIYGSLGANGVVQITTKKGKAGESKVAFNSYYGTADLPKKLPVMNLRQYAMYQNSLVPELRAAGETLADTAAEFKNVNVLGNGTDWQDAIFQRGITQNHQLAISGGQNKTTYYFSGNYFEQTGILIGTDFKRYALRMSVDQQVKSWLKAGISANLSRSNQRVGLSDAFDAVTSVVLYNSPASVILSPDGQWAGQVRVAGNPIGTDNNPVAMALLRNVRQIETKAFGALYADMNIMKGLTFRTEVDYNFSLAEGKAFQPLLYNIQKQNDGSYDSTRIIGPSKLSENRNNSLYWTLKTYFNYNNGFGKHWISATLGHEAQSSHYNYIGAYRQNLQQNLPSLAVGAQGNNSGESISAGEGDWRMESYFARASYTYDNRYSVSATIRRDGSSAFGPENRIGYFPSVSAAWTVTNESFANDIKGLNSLKIRAGYGVVGNQNVAANQYQTNIDLSRTSPFGAAGFPRNIGNPKLGWESVKTYNAGVDASLFNKKLDVTVDVYKKITTKMLLATQLADFSGLGEQTNSDNWDDIWTPLANSGKMTNTGIDVAFTTYNITNKDFNWKTTLTFSHYKNILNELNTKDAKLSGLLRVDYSGKDPVITVSQQNRPVGEFYGYVTDGLFKSDAELNNGMNWGLAIGPQQLWLGDQRYKDLDGDKAITDKDVQPIGNPNPKFTGGLNNTFQYKQFDLSVFLYGSYGAKIYNATRMVTERLSNEWNNQLTTVFDRYTPANTSSNMPRFNKWNNYNVRVSDRYIENGSYLRIQTVAFGYNLPADLLKKAKISSARLYVSAQNLYTFTGYSGYNPDMGSFNGNVLLTNIDQGRYPVPRTVTIGANIEF</sequence>
<dbReference type="Pfam" id="PF13620">
    <property type="entry name" value="CarboxypepD_reg"/>
    <property type="match status" value="1"/>
</dbReference>
<dbReference type="STRING" id="477680.SAMN05421788_101921"/>
<dbReference type="NCBIfam" id="TIGR04056">
    <property type="entry name" value="OMP_RagA_SusC"/>
    <property type="match status" value="1"/>
</dbReference>
<feature type="signal peptide" evidence="8">
    <location>
        <begin position="1"/>
        <end position="25"/>
    </location>
</feature>
<gene>
    <name evidence="10" type="ORF">SAMN05421788_101921</name>
</gene>
<dbReference type="Proteomes" id="UP000186917">
    <property type="component" value="Unassembled WGS sequence"/>
</dbReference>
<evidence type="ECO:0000256" key="4">
    <source>
        <dbReference type="ARBA" id="ARBA00022692"/>
    </source>
</evidence>
<evidence type="ECO:0000256" key="1">
    <source>
        <dbReference type="ARBA" id="ARBA00004571"/>
    </source>
</evidence>
<evidence type="ECO:0000256" key="8">
    <source>
        <dbReference type="SAM" id="SignalP"/>
    </source>
</evidence>
<dbReference type="NCBIfam" id="TIGR04057">
    <property type="entry name" value="SusC_RagA_signa"/>
    <property type="match status" value="1"/>
</dbReference>
<reference evidence="11" key="1">
    <citation type="submission" date="2017-01" db="EMBL/GenBank/DDBJ databases">
        <authorList>
            <person name="Varghese N."/>
            <person name="Submissions S."/>
        </authorList>
    </citation>
    <scope>NUCLEOTIDE SEQUENCE [LARGE SCALE GENOMIC DNA]</scope>
    <source>
        <strain evidence="11">DSM 21054</strain>
    </source>
</reference>
<evidence type="ECO:0000256" key="5">
    <source>
        <dbReference type="ARBA" id="ARBA00023136"/>
    </source>
</evidence>
<evidence type="ECO:0000256" key="3">
    <source>
        <dbReference type="ARBA" id="ARBA00022452"/>
    </source>
</evidence>
<keyword evidence="2 7" id="KW-0813">Transport</keyword>
<dbReference type="Gene3D" id="2.40.170.20">
    <property type="entry name" value="TonB-dependent receptor, beta-barrel domain"/>
    <property type="match status" value="1"/>
</dbReference>
<dbReference type="EMBL" id="FTOR01000001">
    <property type="protein sequence ID" value="SIS74070.1"/>
    <property type="molecule type" value="Genomic_DNA"/>
</dbReference>
<dbReference type="InterPro" id="IPR008969">
    <property type="entry name" value="CarboxyPept-like_regulatory"/>
</dbReference>
<keyword evidence="11" id="KW-1185">Reference proteome</keyword>
<dbReference type="InterPro" id="IPR039426">
    <property type="entry name" value="TonB-dep_rcpt-like"/>
</dbReference>
<dbReference type="OrthoDB" id="9768177at2"/>
<keyword evidence="4 7" id="KW-0812">Transmembrane</keyword>
<evidence type="ECO:0000256" key="7">
    <source>
        <dbReference type="PROSITE-ProRule" id="PRU01360"/>
    </source>
</evidence>
<evidence type="ECO:0000313" key="10">
    <source>
        <dbReference type="EMBL" id="SIS74070.1"/>
    </source>
</evidence>
<feature type="chain" id="PRO_5030023275" evidence="8">
    <location>
        <begin position="26"/>
        <end position="1066"/>
    </location>
</feature>
<dbReference type="InterPro" id="IPR023996">
    <property type="entry name" value="TonB-dep_OMP_SusC/RagA"/>
</dbReference>
<keyword evidence="6 7" id="KW-0998">Cell outer membrane</keyword>
<dbReference type="Pfam" id="PF07715">
    <property type="entry name" value="Plug"/>
    <property type="match status" value="1"/>
</dbReference>
<dbReference type="InterPro" id="IPR012910">
    <property type="entry name" value="Plug_dom"/>
</dbReference>
<dbReference type="Gene3D" id="2.60.40.1120">
    <property type="entry name" value="Carboxypeptidase-like, regulatory domain"/>
    <property type="match status" value="1"/>
</dbReference>
<dbReference type="SUPFAM" id="SSF56935">
    <property type="entry name" value="Porins"/>
    <property type="match status" value="1"/>
</dbReference>
<dbReference type="KEGG" id="fln:FLA_5537"/>
<name>A0A173MQ72_9BACT</name>
<keyword evidence="8" id="KW-0732">Signal</keyword>